<name>A0A2J6S6K0_HYAVF</name>
<keyword evidence="4" id="KW-1185">Reference proteome</keyword>
<organism evidence="3 4">
    <name type="scientific">Hyaloscypha variabilis (strain UAMH 11265 / GT02V1 / F)</name>
    <name type="common">Meliniomyces variabilis</name>
    <dbReference type="NCBI Taxonomy" id="1149755"/>
    <lineage>
        <taxon>Eukaryota</taxon>
        <taxon>Fungi</taxon>
        <taxon>Dikarya</taxon>
        <taxon>Ascomycota</taxon>
        <taxon>Pezizomycotina</taxon>
        <taxon>Leotiomycetes</taxon>
        <taxon>Helotiales</taxon>
        <taxon>Hyaloscyphaceae</taxon>
        <taxon>Hyaloscypha</taxon>
        <taxon>Hyaloscypha variabilis</taxon>
    </lineage>
</organism>
<dbReference type="OrthoDB" id="3524701at2759"/>
<dbReference type="STRING" id="1149755.A0A2J6S6K0"/>
<gene>
    <name evidence="3" type="ORF">L207DRAFT_628923</name>
</gene>
<protein>
    <recommendedName>
        <fullName evidence="5">P-loop containing nucleoside triphosphate hydrolase protein</fullName>
    </recommendedName>
</protein>
<evidence type="ECO:0000313" key="3">
    <source>
        <dbReference type="EMBL" id="PMD46366.1"/>
    </source>
</evidence>
<keyword evidence="2" id="KW-0342">GTP-binding</keyword>
<dbReference type="InterPro" id="IPR050100">
    <property type="entry name" value="TRAFAC_GTPase_members"/>
</dbReference>
<sequence>MGSREKTLLVVGRAGAGKATLTGYMLFKYGGIDMLTMQRIQKEGIRTYEQAAKNLKSLNVTPEFDTPKHHVKIWNAGAISADCTILVLPGNSPEVVTTQLSGGAKNLIVVINKIVPTIPVSALNGDGLVDKSSKCPWYTGWKKNGQGGLTLLDALEISFQN</sequence>
<dbReference type="GO" id="GO:0005525">
    <property type="term" value="F:GTP binding"/>
    <property type="evidence" value="ECO:0007669"/>
    <property type="project" value="UniProtKB-KW"/>
</dbReference>
<evidence type="ECO:0000313" key="4">
    <source>
        <dbReference type="Proteomes" id="UP000235786"/>
    </source>
</evidence>
<accession>A0A2J6S6K0</accession>
<dbReference type="Gene3D" id="3.40.50.300">
    <property type="entry name" value="P-loop containing nucleotide triphosphate hydrolases"/>
    <property type="match status" value="1"/>
</dbReference>
<dbReference type="AlphaFoldDB" id="A0A2J6S6K0"/>
<keyword evidence="1" id="KW-0547">Nucleotide-binding</keyword>
<dbReference type="InterPro" id="IPR027417">
    <property type="entry name" value="P-loop_NTPase"/>
</dbReference>
<dbReference type="EMBL" id="KZ613939">
    <property type="protein sequence ID" value="PMD46366.1"/>
    <property type="molecule type" value="Genomic_DNA"/>
</dbReference>
<evidence type="ECO:0008006" key="5">
    <source>
        <dbReference type="Google" id="ProtNLM"/>
    </source>
</evidence>
<proteinExistence type="predicted"/>
<dbReference type="SUPFAM" id="SSF52540">
    <property type="entry name" value="P-loop containing nucleoside triphosphate hydrolases"/>
    <property type="match status" value="1"/>
</dbReference>
<evidence type="ECO:0000256" key="2">
    <source>
        <dbReference type="ARBA" id="ARBA00023134"/>
    </source>
</evidence>
<evidence type="ECO:0000256" key="1">
    <source>
        <dbReference type="ARBA" id="ARBA00022741"/>
    </source>
</evidence>
<dbReference type="PANTHER" id="PTHR23115">
    <property type="entry name" value="TRANSLATION FACTOR"/>
    <property type="match status" value="1"/>
</dbReference>
<dbReference type="Proteomes" id="UP000235786">
    <property type="component" value="Unassembled WGS sequence"/>
</dbReference>
<reference evidence="3 4" key="1">
    <citation type="submission" date="2016-04" db="EMBL/GenBank/DDBJ databases">
        <title>A degradative enzymes factory behind the ericoid mycorrhizal symbiosis.</title>
        <authorList>
            <consortium name="DOE Joint Genome Institute"/>
            <person name="Martino E."/>
            <person name="Morin E."/>
            <person name="Grelet G."/>
            <person name="Kuo A."/>
            <person name="Kohler A."/>
            <person name="Daghino S."/>
            <person name="Barry K."/>
            <person name="Choi C."/>
            <person name="Cichocki N."/>
            <person name="Clum A."/>
            <person name="Copeland A."/>
            <person name="Hainaut M."/>
            <person name="Haridas S."/>
            <person name="Labutti K."/>
            <person name="Lindquist E."/>
            <person name="Lipzen A."/>
            <person name="Khouja H.-R."/>
            <person name="Murat C."/>
            <person name="Ohm R."/>
            <person name="Olson A."/>
            <person name="Spatafora J."/>
            <person name="Veneault-Fourrey C."/>
            <person name="Henrissat B."/>
            <person name="Grigoriev I."/>
            <person name="Martin F."/>
            <person name="Perotto S."/>
        </authorList>
    </citation>
    <scope>NUCLEOTIDE SEQUENCE [LARGE SCALE GENOMIC DNA]</scope>
    <source>
        <strain evidence="3 4">F</strain>
    </source>
</reference>